<sequence length="180" mass="21053">MLLTWFMRSTCEDTPLQFNLLPRLEKKKPQRETTAMMKAPPIAPVVVEPLHCSVASSSLSFLSHINHIEIQDTVERDGVTYYFTSSITIRGCPLLSKNPRMAHDSETQAPDFRVERWYSDFSSLRHQVKVWTCRSAQFMCHYCHDFAHYMRFKLRQPRLLTSLTTNVEKRKRILQSTLST</sequence>
<organism evidence="1 2">
    <name type="scientific">Peronosclerospora sorghi</name>
    <dbReference type="NCBI Taxonomy" id="230839"/>
    <lineage>
        <taxon>Eukaryota</taxon>
        <taxon>Sar</taxon>
        <taxon>Stramenopiles</taxon>
        <taxon>Oomycota</taxon>
        <taxon>Peronosporomycetes</taxon>
        <taxon>Peronosporales</taxon>
        <taxon>Peronosporaceae</taxon>
        <taxon>Peronosclerospora</taxon>
    </lineage>
</organism>
<keyword evidence="2" id="KW-1185">Reference proteome</keyword>
<comment type="caution">
    <text evidence="1">The sequence shown here is derived from an EMBL/GenBank/DDBJ whole genome shotgun (WGS) entry which is preliminary data.</text>
</comment>
<accession>A0ACC0W290</accession>
<dbReference type="Proteomes" id="UP001163321">
    <property type="component" value="Chromosome 4"/>
</dbReference>
<name>A0ACC0W290_9STRA</name>
<dbReference type="EMBL" id="CM047583">
    <property type="protein sequence ID" value="KAI9912765.1"/>
    <property type="molecule type" value="Genomic_DNA"/>
</dbReference>
<reference evidence="1 2" key="1">
    <citation type="journal article" date="2022" name="bioRxiv">
        <title>The genome of the oomycete Peronosclerospora sorghi, a cosmopolitan pathogen of maize and sorghum, is inflated with dispersed pseudogenes.</title>
        <authorList>
            <person name="Fletcher K."/>
            <person name="Martin F."/>
            <person name="Isakeit T."/>
            <person name="Cavanaugh K."/>
            <person name="Magill C."/>
            <person name="Michelmore R."/>
        </authorList>
    </citation>
    <scope>NUCLEOTIDE SEQUENCE [LARGE SCALE GENOMIC DNA]</scope>
    <source>
        <strain evidence="1">P6</strain>
    </source>
</reference>
<evidence type="ECO:0000313" key="2">
    <source>
        <dbReference type="Proteomes" id="UP001163321"/>
    </source>
</evidence>
<proteinExistence type="predicted"/>
<evidence type="ECO:0000313" key="1">
    <source>
        <dbReference type="EMBL" id="KAI9912765.1"/>
    </source>
</evidence>
<protein>
    <submittedName>
        <fullName evidence="1">Uncharacterized protein</fullName>
    </submittedName>
</protein>
<gene>
    <name evidence="1" type="ORF">PsorP6_006739</name>
</gene>